<dbReference type="AlphaFoldDB" id="A0A2S4MD22"/>
<dbReference type="GO" id="GO:0004497">
    <property type="term" value="F:monooxygenase activity"/>
    <property type="evidence" value="ECO:0007669"/>
    <property type="project" value="UniProtKB-KW"/>
</dbReference>
<dbReference type="InterPro" id="IPR036396">
    <property type="entry name" value="Cyt_P450_sf"/>
</dbReference>
<keyword evidence="5 7" id="KW-0408">Iron</keyword>
<keyword evidence="3 7" id="KW-0479">Metal-binding</keyword>
<evidence type="ECO:0000256" key="8">
    <source>
        <dbReference type="RuleBase" id="RU000461"/>
    </source>
</evidence>
<keyword evidence="4 8" id="KW-0560">Oxidoreductase</keyword>
<evidence type="ECO:0000256" key="5">
    <source>
        <dbReference type="ARBA" id="ARBA00023004"/>
    </source>
</evidence>
<evidence type="ECO:0000256" key="7">
    <source>
        <dbReference type="PIRSR" id="PIRSR602401-1"/>
    </source>
</evidence>
<reference evidence="9 10" key="1">
    <citation type="submission" date="2018-01" db="EMBL/GenBank/DDBJ databases">
        <title>Genomic Encyclopedia of Type Strains, Phase III (KMG-III): the genomes of soil and plant-associated and newly described type strains.</title>
        <authorList>
            <person name="Whitman W."/>
        </authorList>
    </citation>
    <scope>NUCLEOTIDE SEQUENCE [LARGE SCALE GENOMIC DNA]</scope>
    <source>
        <strain evidence="9 10">1131</strain>
    </source>
</reference>
<dbReference type="Gene3D" id="1.10.630.10">
    <property type="entry name" value="Cytochrome P450"/>
    <property type="match status" value="1"/>
</dbReference>
<evidence type="ECO:0000256" key="4">
    <source>
        <dbReference type="ARBA" id="ARBA00023002"/>
    </source>
</evidence>
<sequence length="462" mass="50618">MNRETEALTMMADAAAEIAPEIPFRSRRSSLAVLTALLRNPLSAIPPEAFSEKLVLARVAGRDSLYICDPALIQEALLRNADALGKGDTMRRVLGPAVGQGLLTADGAHWRWQRRAVAAGFQHDSLTSFLPAMIAAAEATRDSWLGKAGPLDIGQEMMRTTFAIIVETMLSGSGDFDAGKVEGAITDYLEPSNFMFAYSLLRTPEWLPYPGRRRALSSVAYLRETLGAIVAKRRASGEHRNDLVDMLLASADPESGRAMSDAEIVDNLLTFVTAGHETTALGLAWTFHLLSRHRAVEDAVLAEIEAVTGGDALKPEQVMALPLTRAVFQEAMRLYPPVPVITRQVEDAFQLGGVTLNKGMVLYVPIQAVHRHERLWDLPDRFEPARFLGEAARLRHRYAYLPFGAGPRICIGSAFATMEAVAILAVLLRAIRLEPLTQEPPEPTLKITLRPKRPLLMTATAR</sequence>
<dbReference type="PRINTS" id="PR00385">
    <property type="entry name" value="P450"/>
</dbReference>
<dbReference type="InterPro" id="IPR017972">
    <property type="entry name" value="Cyt_P450_CS"/>
</dbReference>
<gene>
    <name evidence="9" type="ORF">CYD53_1051</name>
</gene>
<name>A0A2S4MD22_9HYPH</name>
<keyword evidence="2 7" id="KW-0349">Heme</keyword>
<dbReference type="PANTHER" id="PTHR24291:SF50">
    <property type="entry name" value="BIFUNCTIONAL ALBAFLAVENONE MONOOXYGENASE_TERPENE SYNTHASE"/>
    <property type="match status" value="1"/>
</dbReference>
<evidence type="ECO:0000313" key="9">
    <source>
        <dbReference type="EMBL" id="POR52337.1"/>
    </source>
</evidence>
<evidence type="ECO:0000256" key="6">
    <source>
        <dbReference type="ARBA" id="ARBA00023033"/>
    </source>
</evidence>
<keyword evidence="6 8" id="KW-0503">Monooxygenase</keyword>
<comment type="cofactor">
    <cofactor evidence="7">
        <name>heme</name>
        <dbReference type="ChEBI" id="CHEBI:30413"/>
    </cofactor>
</comment>
<dbReference type="PROSITE" id="PS00086">
    <property type="entry name" value="CYTOCHROME_P450"/>
    <property type="match status" value="1"/>
</dbReference>
<organism evidence="9 10">
    <name type="scientific">Bosea psychrotolerans</name>
    <dbReference type="NCBI Taxonomy" id="1871628"/>
    <lineage>
        <taxon>Bacteria</taxon>
        <taxon>Pseudomonadati</taxon>
        <taxon>Pseudomonadota</taxon>
        <taxon>Alphaproteobacteria</taxon>
        <taxon>Hyphomicrobiales</taxon>
        <taxon>Boseaceae</taxon>
        <taxon>Bosea</taxon>
    </lineage>
</organism>
<proteinExistence type="inferred from homology"/>
<dbReference type="Pfam" id="PF00067">
    <property type="entry name" value="p450"/>
    <property type="match status" value="1"/>
</dbReference>
<comment type="caution">
    <text evidence="9">The sequence shown here is derived from an EMBL/GenBank/DDBJ whole genome shotgun (WGS) entry which is preliminary data.</text>
</comment>
<keyword evidence="10" id="KW-1185">Reference proteome</keyword>
<dbReference type="InterPro" id="IPR002401">
    <property type="entry name" value="Cyt_P450_E_grp-I"/>
</dbReference>
<evidence type="ECO:0000313" key="10">
    <source>
        <dbReference type="Proteomes" id="UP000236919"/>
    </source>
</evidence>
<dbReference type="Proteomes" id="UP000236919">
    <property type="component" value="Unassembled WGS sequence"/>
</dbReference>
<feature type="binding site" description="axial binding residue" evidence="7">
    <location>
        <position position="410"/>
    </location>
    <ligand>
        <name>heme</name>
        <dbReference type="ChEBI" id="CHEBI:30413"/>
    </ligand>
    <ligandPart>
        <name>Fe</name>
        <dbReference type="ChEBI" id="CHEBI:18248"/>
    </ligandPart>
</feature>
<dbReference type="InterPro" id="IPR001128">
    <property type="entry name" value="Cyt_P450"/>
</dbReference>
<dbReference type="EMBL" id="PQFZ01000005">
    <property type="protein sequence ID" value="POR52337.1"/>
    <property type="molecule type" value="Genomic_DNA"/>
</dbReference>
<dbReference type="InterPro" id="IPR050196">
    <property type="entry name" value="Cytochrome_P450_Monoox"/>
</dbReference>
<evidence type="ECO:0000256" key="3">
    <source>
        <dbReference type="ARBA" id="ARBA00022723"/>
    </source>
</evidence>
<evidence type="ECO:0000256" key="1">
    <source>
        <dbReference type="ARBA" id="ARBA00010617"/>
    </source>
</evidence>
<protein>
    <submittedName>
        <fullName evidence="9">Cytochrome P450</fullName>
    </submittedName>
</protein>
<dbReference type="PRINTS" id="PR00463">
    <property type="entry name" value="EP450I"/>
</dbReference>
<accession>A0A2S4MD22</accession>
<dbReference type="SUPFAM" id="SSF48264">
    <property type="entry name" value="Cytochrome P450"/>
    <property type="match status" value="1"/>
</dbReference>
<comment type="similarity">
    <text evidence="1 8">Belongs to the cytochrome P450 family.</text>
</comment>
<dbReference type="GO" id="GO:0016705">
    <property type="term" value="F:oxidoreductase activity, acting on paired donors, with incorporation or reduction of molecular oxygen"/>
    <property type="evidence" value="ECO:0007669"/>
    <property type="project" value="InterPro"/>
</dbReference>
<dbReference type="GO" id="GO:0020037">
    <property type="term" value="F:heme binding"/>
    <property type="evidence" value="ECO:0007669"/>
    <property type="project" value="InterPro"/>
</dbReference>
<dbReference type="PANTHER" id="PTHR24291">
    <property type="entry name" value="CYTOCHROME P450 FAMILY 4"/>
    <property type="match status" value="1"/>
</dbReference>
<dbReference type="GO" id="GO:0005506">
    <property type="term" value="F:iron ion binding"/>
    <property type="evidence" value="ECO:0007669"/>
    <property type="project" value="InterPro"/>
</dbReference>
<evidence type="ECO:0000256" key="2">
    <source>
        <dbReference type="ARBA" id="ARBA00022617"/>
    </source>
</evidence>